<feature type="transmembrane region" description="Helical" evidence="1">
    <location>
        <begin position="71"/>
        <end position="93"/>
    </location>
</feature>
<protein>
    <recommendedName>
        <fullName evidence="4">G-protein coupled receptors family 1 profile domain-containing protein</fullName>
    </recommendedName>
</protein>
<feature type="transmembrane region" description="Helical" evidence="1">
    <location>
        <begin position="180"/>
        <end position="203"/>
    </location>
</feature>
<accession>A0AAV4FF87</accession>
<comment type="caution">
    <text evidence="2">The sequence shown here is derived from an EMBL/GenBank/DDBJ whole genome shotgun (WGS) entry which is preliminary data.</text>
</comment>
<evidence type="ECO:0008006" key="4">
    <source>
        <dbReference type="Google" id="ProtNLM"/>
    </source>
</evidence>
<evidence type="ECO:0000313" key="2">
    <source>
        <dbReference type="EMBL" id="GFR71343.1"/>
    </source>
</evidence>
<feature type="transmembrane region" description="Helical" evidence="1">
    <location>
        <begin position="131"/>
        <end position="153"/>
    </location>
</feature>
<dbReference type="AlphaFoldDB" id="A0AAV4FF87"/>
<dbReference type="Proteomes" id="UP000762676">
    <property type="component" value="Unassembled WGS sequence"/>
</dbReference>
<feature type="transmembrane region" description="Helical" evidence="1">
    <location>
        <begin position="6"/>
        <end position="24"/>
    </location>
</feature>
<keyword evidence="1" id="KW-1133">Transmembrane helix</keyword>
<proteinExistence type="predicted"/>
<keyword evidence="1" id="KW-0472">Membrane</keyword>
<organism evidence="2 3">
    <name type="scientific">Elysia marginata</name>
    <dbReference type="NCBI Taxonomy" id="1093978"/>
    <lineage>
        <taxon>Eukaryota</taxon>
        <taxon>Metazoa</taxon>
        <taxon>Spiralia</taxon>
        <taxon>Lophotrochozoa</taxon>
        <taxon>Mollusca</taxon>
        <taxon>Gastropoda</taxon>
        <taxon>Heterobranchia</taxon>
        <taxon>Euthyneura</taxon>
        <taxon>Panpulmonata</taxon>
        <taxon>Sacoglossa</taxon>
        <taxon>Placobranchoidea</taxon>
        <taxon>Plakobranchidae</taxon>
        <taxon>Elysia</taxon>
    </lineage>
</organism>
<dbReference type="EMBL" id="BMAT01011365">
    <property type="protein sequence ID" value="GFR71343.1"/>
    <property type="molecule type" value="Genomic_DNA"/>
</dbReference>
<keyword evidence="1" id="KW-0812">Transmembrane</keyword>
<name>A0AAV4FF87_9GAST</name>
<reference evidence="2 3" key="1">
    <citation type="journal article" date="2021" name="Elife">
        <title>Chloroplast acquisition without the gene transfer in kleptoplastic sea slugs, Plakobranchus ocellatus.</title>
        <authorList>
            <person name="Maeda T."/>
            <person name="Takahashi S."/>
            <person name="Yoshida T."/>
            <person name="Shimamura S."/>
            <person name="Takaki Y."/>
            <person name="Nagai Y."/>
            <person name="Toyoda A."/>
            <person name="Suzuki Y."/>
            <person name="Arimoto A."/>
            <person name="Ishii H."/>
            <person name="Satoh N."/>
            <person name="Nishiyama T."/>
            <person name="Hasebe M."/>
            <person name="Maruyama T."/>
            <person name="Minagawa J."/>
            <person name="Obokata J."/>
            <person name="Shigenobu S."/>
        </authorList>
    </citation>
    <scope>NUCLEOTIDE SEQUENCE [LARGE SCALE GENOMIC DNA]</scope>
</reference>
<evidence type="ECO:0000256" key="1">
    <source>
        <dbReference type="SAM" id="Phobius"/>
    </source>
</evidence>
<evidence type="ECO:0000313" key="3">
    <source>
        <dbReference type="Proteomes" id="UP000762676"/>
    </source>
</evidence>
<gene>
    <name evidence="2" type="ORF">ElyMa_005677400</name>
</gene>
<sequence length="292" mass="32429">MDVFTVIASVLIFLLNGFILFRQWPSKRNSETISYIKLMTLVDPLVTAIVCPMASDLYFTPEWALGCSTMYTASIALVVLILYVSSLFVCLWLTERALPSPPSASIASSSCSYKYQQHCFQHLTPSTVGPLGVAFLWCAALNIILTCLLLPVVSKHFDVDENFDSEICRPYFLAEMMLNVFLTSVATQIAYIGLYLCICKANISEEELDCDAKTNGALTGGLRIVLLHVLTALLCLTSACLLRFIFMTCSCKGLFELNQSLPTVTFLMTLKLPCASSVSHLWPRQRQGIDRK</sequence>
<feature type="transmembrane region" description="Helical" evidence="1">
    <location>
        <begin position="266"/>
        <end position="283"/>
    </location>
</feature>
<feature type="transmembrane region" description="Helical" evidence="1">
    <location>
        <begin position="36"/>
        <end position="59"/>
    </location>
</feature>
<keyword evidence="3" id="KW-1185">Reference proteome</keyword>
<feature type="transmembrane region" description="Helical" evidence="1">
    <location>
        <begin position="224"/>
        <end position="246"/>
    </location>
</feature>